<dbReference type="CDD" id="cd02440">
    <property type="entry name" value="AdoMet_MTases"/>
    <property type="match status" value="1"/>
</dbReference>
<evidence type="ECO:0000313" key="2">
    <source>
        <dbReference type="EMBL" id="KIL37459.1"/>
    </source>
</evidence>
<protein>
    <submittedName>
        <fullName evidence="2">Methyltransferase type 11</fullName>
    </submittedName>
</protein>
<dbReference type="SUPFAM" id="SSF53335">
    <property type="entry name" value="S-adenosyl-L-methionine-dependent methyltransferases"/>
    <property type="match status" value="1"/>
</dbReference>
<keyword evidence="3" id="KW-1185">Reference proteome</keyword>
<dbReference type="GO" id="GO:0032259">
    <property type="term" value="P:methylation"/>
    <property type="evidence" value="ECO:0007669"/>
    <property type="project" value="UniProtKB-KW"/>
</dbReference>
<keyword evidence="2" id="KW-0808">Transferase</keyword>
<dbReference type="EMBL" id="JXAL01000001">
    <property type="protein sequence ID" value="KIL37459.1"/>
    <property type="molecule type" value="Genomic_DNA"/>
</dbReference>
<evidence type="ECO:0000313" key="3">
    <source>
        <dbReference type="Proteomes" id="UP000054526"/>
    </source>
</evidence>
<dbReference type="RefSeq" id="WP_041058926.1">
    <property type="nucleotide sequence ID" value="NZ_JXAL01000001.1"/>
</dbReference>
<keyword evidence="2" id="KW-0489">Methyltransferase</keyword>
<dbReference type="InterPro" id="IPR052356">
    <property type="entry name" value="Thiol_S-MT"/>
</dbReference>
<feature type="domain" description="Methyltransferase type 11" evidence="1">
    <location>
        <begin position="42"/>
        <end position="132"/>
    </location>
</feature>
<sequence>MSNEKLIRKFDKQAKVYEARRKKLTERVWREKLISCAKGRVLEVAVGAGANFHYYPKGIELTAVDFSLNKAKTAAADYGIDAEFQLSDVESLSFPDNSFDTIVSTLSFCGYENPGTVLDAFQKWCKHDGQILLMEHGISSNRLIGGMQTLVDPLFKKVVGCHFNREIIQILQSKLQINRIEHYMFGAVHLVWASPNK</sequence>
<dbReference type="InterPro" id="IPR029063">
    <property type="entry name" value="SAM-dependent_MTases_sf"/>
</dbReference>
<evidence type="ECO:0000259" key="1">
    <source>
        <dbReference type="Pfam" id="PF08241"/>
    </source>
</evidence>
<dbReference type="InterPro" id="IPR013216">
    <property type="entry name" value="Methyltransf_11"/>
</dbReference>
<organism evidence="2 3">
    <name type="scientific">Cohnella kolymensis</name>
    <dbReference type="NCBI Taxonomy" id="1590652"/>
    <lineage>
        <taxon>Bacteria</taxon>
        <taxon>Bacillati</taxon>
        <taxon>Bacillota</taxon>
        <taxon>Bacilli</taxon>
        <taxon>Bacillales</taxon>
        <taxon>Paenibacillaceae</taxon>
        <taxon>Cohnella</taxon>
    </lineage>
</organism>
<dbReference type="PANTHER" id="PTHR45036">
    <property type="entry name" value="METHYLTRANSFERASE LIKE 7B"/>
    <property type="match status" value="1"/>
</dbReference>
<dbReference type="GO" id="GO:0008168">
    <property type="term" value="F:methyltransferase activity"/>
    <property type="evidence" value="ECO:0007669"/>
    <property type="project" value="UniProtKB-KW"/>
</dbReference>
<name>A0ABR5A8Y0_9BACL</name>
<dbReference type="PANTHER" id="PTHR45036:SF1">
    <property type="entry name" value="METHYLTRANSFERASE LIKE 7A"/>
    <property type="match status" value="1"/>
</dbReference>
<comment type="caution">
    <text evidence="2">The sequence shown here is derived from an EMBL/GenBank/DDBJ whole genome shotgun (WGS) entry which is preliminary data.</text>
</comment>
<reference evidence="2 3" key="1">
    <citation type="submission" date="2014-12" db="EMBL/GenBank/DDBJ databases">
        <title>Draft genome sequence of Cohnella kolymensis strain B-2846.</title>
        <authorList>
            <person name="Karlyshev A.V."/>
            <person name="Kudryashova E.B."/>
        </authorList>
    </citation>
    <scope>NUCLEOTIDE SEQUENCE [LARGE SCALE GENOMIC DNA]</scope>
    <source>
        <strain evidence="2 3">VKM B-2846</strain>
    </source>
</reference>
<dbReference type="Proteomes" id="UP000054526">
    <property type="component" value="Unassembled WGS sequence"/>
</dbReference>
<accession>A0ABR5A8Y0</accession>
<gene>
    <name evidence="2" type="ORF">SD71_02115</name>
</gene>
<dbReference type="Gene3D" id="3.40.50.150">
    <property type="entry name" value="Vaccinia Virus protein VP39"/>
    <property type="match status" value="1"/>
</dbReference>
<proteinExistence type="predicted"/>
<dbReference type="Pfam" id="PF08241">
    <property type="entry name" value="Methyltransf_11"/>
    <property type="match status" value="1"/>
</dbReference>